<accession>A0AAD7S2C8</accession>
<evidence type="ECO:0000313" key="3">
    <source>
        <dbReference type="Proteomes" id="UP001221898"/>
    </source>
</evidence>
<comment type="caution">
    <text evidence="2">The sequence shown here is derived from an EMBL/GenBank/DDBJ whole genome shotgun (WGS) entry which is preliminary data.</text>
</comment>
<dbReference type="Proteomes" id="UP001221898">
    <property type="component" value="Unassembled WGS sequence"/>
</dbReference>
<gene>
    <name evidence="2" type="ORF">AAFF_G00043040</name>
</gene>
<evidence type="ECO:0000313" key="2">
    <source>
        <dbReference type="EMBL" id="KAJ8394704.1"/>
    </source>
</evidence>
<dbReference type="EMBL" id="JAINUG010000123">
    <property type="protein sequence ID" value="KAJ8394704.1"/>
    <property type="molecule type" value="Genomic_DNA"/>
</dbReference>
<proteinExistence type="predicted"/>
<organism evidence="2 3">
    <name type="scientific">Aldrovandia affinis</name>
    <dbReference type="NCBI Taxonomy" id="143900"/>
    <lineage>
        <taxon>Eukaryota</taxon>
        <taxon>Metazoa</taxon>
        <taxon>Chordata</taxon>
        <taxon>Craniata</taxon>
        <taxon>Vertebrata</taxon>
        <taxon>Euteleostomi</taxon>
        <taxon>Actinopterygii</taxon>
        <taxon>Neopterygii</taxon>
        <taxon>Teleostei</taxon>
        <taxon>Notacanthiformes</taxon>
        <taxon>Halosauridae</taxon>
        <taxon>Aldrovandia</taxon>
    </lineage>
</organism>
<name>A0AAD7S2C8_9TELE</name>
<evidence type="ECO:0000256" key="1">
    <source>
        <dbReference type="SAM" id="MobiDB-lite"/>
    </source>
</evidence>
<reference evidence="2" key="1">
    <citation type="journal article" date="2023" name="Science">
        <title>Genome structures resolve the early diversification of teleost fishes.</title>
        <authorList>
            <person name="Parey E."/>
            <person name="Louis A."/>
            <person name="Montfort J."/>
            <person name="Bouchez O."/>
            <person name="Roques C."/>
            <person name="Iampietro C."/>
            <person name="Lluch J."/>
            <person name="Castinel A."/>
            <person name="Donnadieu C."/>
            <person name="Desvignes T."/>
            <person name="Floi Bucao C."/>
            <person name="Jouanno E."/>
            <person name="Wen M."/>
            <person name="Mejri S."/>
            <person name="Dirks R."/>
            <person name="Jansen H."/>
            <person name="Henkel C."/>
            <person name="Chen W.J."/>
            <person name="Zahm M."/>
            <person name="Cabau C."/>
            <person name="Klopp C."/>
            <person name="Thompson A.W."/>
            <person name="Robinson-Rechavi M."/>
            <person name="Braasch I."/>
            <person name="Lecointre G."/>
            <person name="Bobe J."/>
            <person name="Postlethwait J.H."/>
            <person name="Berthelot C."/>
            <person name="Roest Crollius H."/>
            <person name="Guiguen Y."/>
        </authorList>
    </citation>
    <scope>NUCLEOTIDE SEQUENCE</scope>
    <source>
        <strain evidence="2">NC1722</strain>
    </source>
</reference>
<sequence>MRPRRTSQRRTLTSTWVPRRLRRRPWPSSHSSESSRRRNLISPRANRAALPPTARGRCGGSVLHVTVITPYGLKGGWGDRETSWCPVYH</sequence>
<keyword evidence="3" id="KW-1185">Reference proteome</keyword>
<feature type="region of interest" description="Disordered" evidence="1">
    <location>
        <begin position="1"/>
        <end position="59"/>
    </location>
</feature>
<dbReference type="AlphaFoldDB" id="A0AAD7S2C8"/>
<protein>
    <submittedName>
        <fullName evidence="2">Uncharacterized protein</fullName>
    </submittedName>
</protein>